<keyword evidence="10" id="KW-1185">Reference proteome</keyword>
<evidence type="ECO:0000256" key="5">
    <source>
        <dbReference type="ARBA" id="ARBA00022989"/>
    </source>
</evidence>
<evidence type="ECO:0000256" key="8">
    <source>
        <dbReference type="SAM" id="Phobius"/>
    </source>
</evidence>
<comment type="caution">
    <text evidence="9">The sequence shown here is derived from an EMBL/GenBank/DDBJ whole genome shotgun (WGS) entry which is preliminary data.</text>
</comment>
<dbReference type="PANTHER" id="PTHR14233:SF4">
    <property type="entry name" value="SOLUTE CARRIER FAMILY 35 MEMBER F2"/>
    <property type="match status" value="1"/>
</dbReference>
<feature type="region of interest" description="Disordered" evidence="7">
    <location>
        <begin position="247"/>
        <end position="272"/>
    </location>
</feature>
<keyword evidence="4 8" id="KW-0812">Transmembrane</keyword>
<dbReference type="GO" id="GO:0016020">
    <property type="term" value="C:membrane"/>
    <property type="evidence" value="ECO:0007669"/>
    <property type="project" value="UniProtKB-SubCell"/>
</dbReference>
<feature type="transmembrane region" description="Helical" evidence="8">
    <location>
        <begin position="359"/>
        <end position="379"/>
    </location>
</feature>
<dbReference type="PANTHER" id="PTHR14233">
    <property type="entry name" value="DUF914-RELATED"/>
    <property type="match status" value="1"/>
</dbReference>
<feature type="region of interest" description="Disordered" evidence="7">
    <location>
        <begin position="208"/>
        <end position="231"/>
    </location>
</feature>
<evidence type="ECO:0000313" key="10">
    <source>
        <dbReference type="Proteomes" id="UP000816034"/>
    </source>
</evidence>
<feature type="transmembrane region" description="Helical" evidence="8">
    <location>
        <begin position="109"/>
        <end position="133"/>
    </location>
</feature>
<keyword evidence="6 8" id="KW-0472">Membrane</keyword>
<organism evidence="9 10">
    <name type="scientific">Naegleria lovaniensis</name>
    <name type="common">Amoeba</name>
    <dbReference type="NCBI Taxonomy" id="51637"/>
    <lineage>
        <taxon>Eukaryota</taxon>
        <taxon>Discoba</taxon>
        <taxon>Heterolobosea</taxon>
        <taxon>Tetramitia</taxon>
        <taxon>Eutetramitia</taxon>
        <taxon>Vahlkampfiidae</taxon>
        <taxon>Naegleria</taxon>
    </lineage>
</organism>
<evidence type="ECO:0000256" key="2">
    <source>
        <dbReference type="ARBA" id="ARBA00007863"/>
    </source>
</evidence>
<dbReference type="InterPro" id="IPR009262">
    <property type="entry name" value="SLC35_F1/F2/F6"/>
</dbReference>
<evidence type="ECO:0000256" key="1">
    <source>
        <dbReference type="ARBA" id="ARBA00004141"/>
    </source>
</evidence>
<feature type="transmembrane region" description="Helical" evidence="8">
    <location>
        <begin position="600"/>
        <end position="619"/>
    </location>
</feature>
<protein>
    <submittedName>
        <fullName evidence="9">Uncharacterized protein</fullName>
    </submittedName>
</protein>
<feature type="compositionally biased region" description="Polar residues" evidence="7">
    <location>
        <begin position="215"/>
        <end position="225"/>
    </location>
</feature>
<feature type="compositionally biased region" description="Polar residues" evidence="7">
    <location>
        <begin position="247"/>
        <end position="266"/>
    </location>
</feature>
<evidence type="ECO:0000256" key="7">
    <source>
        <dbReference type="SAM" id="MobiDB-lite"/>
    </source>
</evidence>
<keyword evidence="5 8" id="KW-1133">Transmembrane helix</keyword>
<feature type="compositionally biased region" description="Low complexity" evidence="7">
    <location>
        <begin position="50"/>
        <end position="62"/>
    </location>
</feature>
<feature type="transmembrane region" description="Helical" evidence="8">
    <location>
        <begin position="411"/>
        <end position="429"/>
    </location>
</feature>
<sequence>MNEWSASSSEHDETQPHIPENVSNNLGAMTKTLELSKPSTSHSLDLKVQNNSNNFLTNNPPNDLDEDESGRVMERTKYSKLFSWMYFYFGKFRRSPSEMRAWFLRAAKLIAVFLFSQIISALLTSTGIFSTFLTDRVHVNLPTLQNALSYLTLLIFYMPLLLVHKVCYPTVTITTRKFRKMRRKTLTTSCEHSKERMTMGGHVTLHESSHHDNILNGNDSSSYEMSQKRLTEQSRLLSPVSSFAQLDSINSSSGQNEEVPSSSTHLNTEHSQLHPSFSHNIQSELNLNTSQATFTSQQVHHQKNYSQKVSQLVHDPTLEENPICDNDYQHDEEELHHCLFKYVKRCFTFTRWNMKPWKYFFFALADVEANFFVVKAYQYTTITSVMLLDCFTIPCVMILSALFLNRSYRWTHIVGVLICLGGLALLVLSDYLSHIEKQQDENSSNDRPWYHVLIGDAFCIIGSACYAISNVAQEYAVKTEEHFTELVEKEEEEHSEETSPPLTTATTIATGASITSNNEGSSPNDDIQQQQEANNLTKVFHVQDVVVNDSQKKPLKKIKLTENDCVIEYLAMMGLFGTFIATIQLLIFELQDIKNTDWNSRSVFFMGGFAASMFLIYTLSFRVFSYLDKLLISFTILPTLLLPLV</sequence>
<evidence type="ECO:0000313" key="9">
    <source>
        <dbReference type="EMBL" id="KAG2387876.1"/>
    </source>
</evidence>
<feature type="transmembrane region" description="Helical" evidence="8">
    <location>
        <begin position="449"/>
        <end position="468"/>
    </location>
</feature>
<feature type="region of interest" description="Disordered" evidence="7">
    <location>
        <begin position="1"/>
        <end position="25"/>
    </location>
</feature>
<feature type="transmembrane region" description="Helical" evidence="8">
    <location>
        <begin position="385"/>
        <end position="404"/>
    </location>
</feature>
<evidence type="ECO:0000256" key="3">
    <source>
        <dbReference type="ARBA" id="ARBA00022448"/>
    </source>
</evidence>
<feature type="region of interest" description="Disordered" evidence="7">
    <location>
        <begin position="486"/>
        <end position="506"/>
    </location>
</feature>
<evidence type="ECO:0000256" key="6">
    <source>
        <dbReference type="ARBA" id="ARBA00023136"/>
    </source>
</evidence>
<dbReference type="AlphaFoldDB" id="A0AA88GXR3"/>
<dbReference type="EMBL" id="PYSW02000012">
    <property type="protein sequence ID" value="KAG2387876.1"/>
    <property type="molecule type" value="Genomic_DNA"/>
</dbReference>
<reference evidence="9 10" key="1">
    <citation type="journal article" date="2018" name="BMC Genomics">
        <title>The genome of Naegleria lovaniensis, the basis for a comparative approach to unravel pathogenicity factors of the human pathogenic amoeba N. fowleri.</title>
        <authorList>
            <person name="Liechti N."/>
            <person name="Schurch N."/>
            <person name="Bruggmann R."/>
            <person name="Wittwer M."/>
        </authorList>
    </citation>
    <scope>NUCLEOTIDE SEQUENCE [LARGE SCALE GENOMIC DNA]</scope>
    <source>
        <strain evidence="9 10">ATCC 30569</strain>
    </source>
</reference>
<comment type="similarity">
    <text evidence="2">Belongs to the SLC35F solute transporter family.</text>
</comment>
<proteinExistence type="inferred from homology"/>
<name>A0AA88GXR3_NAELO</name>
<dbReference type="Pfam" id="PF06027">
    <property type="entry name" value="SLC35F"/>
    <property type="match status" value="3"/>
</dbReference>
<dbReference type="Proteomes" id="UP000816034">
    <property type="component" value="Unassembled WGS sequence"/>
</dbReference>
<feature type="transmembrane region" description="Helical" evidence="8">
    <location>
        <begin position="566"/>
        <end position="588"/>
    </location>
</feature>
<comment type="subcellular location">
    <subcellularLocation>
        <location evidence="1">Membrane</location>
        <topology evidence="1">Multi-pass membrane protein</topology>
    </subcellularLocation>
</comment>
<dbReference type="SUPFAM" id="SSF103481">
    <property type="entry name" value="Multidrug resistance efflux transporter EmrE"/>
    <property type="match status" value="1"/>
</dbReference>
<keyword evidence="3" id="KW-0813">Transport</keyword>
<dbReference type="InterPro" id="IPR037185">
    <property type="entry name" value="EmrE-like"/>
</dbReference>
<dbReference type="RefSeq" id="XP_044551868.1">
    <property type="nucleotide sequence ID" value="XM_044690714.1"/>
</dbReference>
<evidence type="ECO:0000256" key="4">
    <source>
        <dbReference type="ARBA" id="ARBA00022692"/>
    </source>
</evidence>
<feature type="transmembrane region" description="Helical" evidence="8">
    <location>
        <begin position="153"/>
        <end position="174"/>
    </location>
</feature>
<dbReference type="GeneID" id="68093926"/>
<dbReference type="InterPro" id="IPR052221">
    <property type="entry name" value="SLC35F_Transporter"/>
</dbReference>
<feature type="region of interest" description="Disordered" evidence="7">
    <location>
        <begin position="43"/>
        <end position="70"/>
    </location>
</feature>
<gene>
    <name evidence="9" type="ORF">C9374_001470</name>
</gene>
<dbReference type="GO" id="GO:0022857">
    <property type="term" value="F:transmembrane transporter activity"/>
    <property type="evidence" value="ECO:0007669"/>
    <property type="project" value="InterPro"/>
</dbReference>
<accession>A0AA88GXR3</accession>